<comment type="caution">
    <text evidence="2">The sequence shown here is derived from an EMBL/GenBank/DDBJ whole genome shotgun (WGS) entry which is preliminary data.</text>
</comment>
<gene>
    <name evidence="2" type="ORF">ACFR9U_17135</name>
</gene>
<keyword evidence="3" id="KW-1185">Reference proteome</keyword>
<evidence type="ECO:0000313" key="3">
    <source>
        <dbReference type="Proteomes" id="UP001597119"/>
    </source>
</evidence>
<dbReference type="EMBL" id="JBHUDJ010000014">
    <property type="protein sequence ID" value="MFD1588705.1"/>
    <property type="molecule type" value="Genomic_DNA"/>
</dbReference>
<name>A0ABD6CEM9_9EURY</name>
<dbReference type="Proteomes" id="UP001597119">
    <property type="component" value="Unassembled WGS sequence"/>
</dbReference>
<dbReference type="SUPFAM" id="SSF47598">
    <property type="entry name" value="Ribbon-helix-helix"/>
    <property type="match status" value="1"/>
</dbReference>
<dbReference type="InterPro" id="IPR013321">
    <property type="entry name" value="Arc_rbn_hlx_hlx"/>
</dbReference>
<accession>A0ABD6CEM9</accession>
<dbReference type="CDD" id="cd22231">
    <property type="entry name" value="RHH_NikR_HicB-like"/>
    <property type="match status" value="1"/>
</dbReference>
<proteinExistence type="predicted"/>
<evidence type="ECO:0000259" key="1">
    <source>
        <dbReference type="Pfam" id="PF01402"/>
    </source>
</evidence>
<protein>
    <submittedName>
        <fullName evidence="2">CopG family ribbon-helix-helix protein</fullName>
    </submittedName>
</protein>
<evidence type="ECO:0000313" key="2">
    <source>
        <dbReference type="EMBL" id="MFD1588705.1"/>
    </source>
</evidence>
<organism evidence="2 3">
    <name type="scientific">Halorientalis brevis</name>
    <dbReference type="NCBI Taxonomy" id="1126241"/>
    <lineage>
        <taxon>Archaea</taxon>
        <taxon>Methanobacteriati</taxon>
        <taxon>Methanobacteriota</taxon>
        <taxon>Stenosarchaea group</taxon>
        <taxon>Halobacteria</taxon>
        <taxon>Halobacteriales</taxon>
        <taxon>Haloarculaceae</taxon>
        <taxon>Halorientalis</taxon>
    </lineage>
</organism>
<dbReference type="InterPro" id="IPR002145">
    <property type="entry name" value="CopG"/>
</dbReference>
<dbReference type="Pfam" id="PF01402">
    <property type="entry name" value="RHH_1"/>
    <property type="match status" value="1"/>
</dbReference>
<dbReference type="AlphaFoldDB" id="A0ABD6CEM9"/>
<dbReference type="RefSeq" id="WP_379814825.1">
    <property type="nucleotide sequence ID" value="NZ_JBHUDJ010000014.1"/>
</dbReference>
<reference evidence="2 3" key="1">
    <citation type="journal article" date="2019" name="Int. J. Syst. Evol. Microbiol.">
        <title>The Global Catalogue of Microorganisms (GCM) 10K type strain sequencing project: providing services to taxonomists for standard genome sequencing and annotation.</title>
        <authorList>
            <consortium name="The Broad Institute Genomics Platform"/>
            <consortium name="The Broad Institute Genome Sequencing Center for Infectious Disease"/>
            <person name="Wu L."/>
            <person name="Ma J."/>
        </authorList>
    </citation>
    <scope>NUCLEOTIDE SEQUENCE [LARGE SCALE GENOMIC DNA]</scope>
    <source>
        <strain evidence="2 3">CGMCC 1.12125</strain>
    </source>
</reference>
<dbReference type="InterPro" id="IPR010985">
    <property type="entry name" value="Ribbon_hlx_hlx"/>
</dbReference>
<dbReference type="Gene3D" id="1.10.1220.10">
    <property type="entry name" value="Met repressor-like"/>
    <property type="match status" value="1"/>
</dbReference>
<feature type="domain" description="Ribbon-helix-helix protein CopG" evidence="1">
    <location>
        <begin position="9"/>
        <end position="38"/>
    </location>
</feature>
<sequence length="130" mass="14898">MESPDRTQRVTVRVPENLLDEYDDVCDDRGVSRSEAIRNHMQQTIEDCEMTTRQMPADDDLSTAYRALLRITKGGGWVQRDRACGYLAQQLPDIDKSNAYGLLIKPLRQMGYLRQQVSDDGRHISLKVRA</sequence>